<feature type="non-terminal residue" evidence="1">
    <location>
        <position position="100"/>
    </location>
</feature>
<reference evidence="1 2" key="1">
    <citation type="submission" date="2024-05" db="EMBL/GenBank/DDBJ databases">
        <title>Genome sequencing and assembly of Indian major carp, Cirrhinus mrigala (Hamilton, 1822).</title>
        <authorList>
            <person name="Mohindra V."/>
            <person name="Chowdhury L.M."/>
            <person name="Lal K."/>
            <person name="Jena J.K."/>
        </authorList>
    </citation>
    <scope>NUCLEOTIDE SEQUENCE [LARGE SCALE GENOMIC DNA]</scope>
    <source>
        <strain evidence="1">CM1030</strain>
        <tissue evidence="1">Blood</tissue>
    </source>
</reference>
<dbReference type="AlphaFoldDB" id="A0ABD0QNQ1"/>
<gene>
    <name evidence="1" type="ORF">M9458_019008</name>
</gene>
<name>A0ABD0QNQ1_CIRMR</name>
<evidence type="ECO:0000313" key="1">
    <source>
        <dbReference type="EMBL" id="KAL0187338.1"/>
    </source>
</evidence>
<feature type="non-terminal residue" evidence="1">
    <location>
        <position position="1"/>
    </location>
</feature>
<dbReference type="Proteomes" id="UP001529510">
    <property type="component" value="Unassembled WGS sequence"/>
</dbReference>
<organism evidence="1 2">
    <name type="scientific">Cirrhinus mrigala</name>
    <name type="common">Mrigala</name>
    <dbReference type="NCBI Taxonomy" id="683832"/>
    <lineage>
        <taxon>Eukaryota</taxon>
        <taxon>Metazoa</taxon>
        <taxon>Chordata</taxon>
        <taxon>Craniata</taxon>
        <taxon>Vertebrata</taxon>
        <taxon>Euteleostomi</taxon>
        <taxon>Actinopterygii</taxon>
        <taxon>Neopterygii</taxon>
        <taxon>Teleostei</taxon>
        <taxon>Ostariophysi</taxon>
        <taxon>Cypriniformes</taxon>
        <taxon>Cyprinidae</taxon>
        <taxon>Labeoninae</taxon>
        <taxon>Labeonini</taxon>
        <taxon>Cirrhinus</taxon>
    </lineage>
</organism>
<evidence type="ECO:0008006" key="3">
    <source>
        <dbReference type="Google" id="ProtNLM"/>
    </source>
</evidence>
<comment type="caution">
    <text evidence="1">The sequence shown here is derived from an EMBL/GenBank/DDBJ whole genome shotgun (WGS) entry which is preliminary data.</text>
</comment>
<evidence type="ECO:0000313" key="2">
    <source>
        <dbReference type="Proteomes" id="UP001529510"/>
    </source>
</evidence>
<sequence>HEGTLVHAVRLTVDVPPELREWFKKAFTLKTSTSPVRHAYLQAMIGAFKGDTLGQAVDFLPLLVQTVEKAAAQSTQYALLSEGVAASVLLCRLSVLDSVP</sequence>
<keyword evidence="2" id="KW-1185">Reference proteome</keyword>
<protein>
    <recommendedName>
        <fullName evidence="3">Vitellogenin</fullName>
    </recommendedName>
</protein>
<accession>A0ABD0QNQ1</accession>
<proteinExistence type="predicted"/>
<dbReference type="EMBL" id="JAMKFB020000008">
    <property type="protein sequence ID" value="KAL0187338.1"/>
    <property type="molecule type" value="Genomic_DNA"/>
</dbReference>